<comment type="similarity">
    <text evidence="1">Belongs to the HipA Ser/Thr kinase family.</text>
</comment>
<dbReference type="InterPro" id="IPR017508">
    <property type="entry name" value="HipA_N1"/>
</dbReference>
<accession>A0A5M6IKT7</accession>
<comment type="caution">
    <text evidence="7">The sequence shown here is derived from an EMBL/GenBank/DDBJ whole genome shotgun (WGS) entry which is preliminary data.</text>
</comment>
<dbReference type="Gene3D" id="1.10.1070.20">
    <property type="match status" value="1"/>
</dbReference>
<evidence type="ECO:0000256" key="1">
    <source>
        <dbReference type="ARBA" id="ARBA00010164"/>
    </source>
</evidence>
<organism evidence="7 8">
    <name type="scientific">Rhodovastum atsumiense</name>
    <dbReference type="NCBI Taxonomy" id="504468"/>
    <lineage>
        <taxon>Bacteria</taxon>
        <taxon>Pseudomonadati</taxon>
        <taxon>Pseudomonadota</taxon>
        <taxon>Alphaproteobacteria</taxon>
        <taxon>Acetobacterales</taxon>
        <taxon>Acetobacteraceae</taxon>
        <taxon>Rhodovastum</taxon>
    </lineage>
</organism>
<feature type="region of interest" description="Disordered" evidence="4">
    <location>
        <begin position="412"/>
        <end position="447"/>
    </location>
</feature>
<dbReference type="EMBL" id="VWPK01000093">
    <property type="protein sequence ID" value="KAA5608265.1"/>
    <property type="molecule type" value="Genomic_DNA"/>
</dbReference>
<name>A0A5M6IKT7_9PROT</name>
<evidence type="ECO:0000259" key="5">
    <source>
        <dbReference type="Pfam" id="PF07804"/>
    </source>
</evidence>
<keyword evidence="2" id="KW-0808">Transferase</keyword>
<dbReference type="GO" id="GO:0005829">
    <property type="term" value="C:cytosol"/>
    <property type="evidence" value="ECO:0007669"/>
    <property type="project" value="TreeGrafter"/>
</dbReference>
<dbReference type="InterPro" id="IPR012893">
    <property type="entry name" value="HipA-like_C"/>
</dbReference>
<feature type="compositionally biased region" description="Acidic residues" evidence="4">
    <location>
        <begin position="417"/>
        <end position="431"/>
    </location>
</feature>
<keyword evidence="3" id="KW-0418">Kinase</keyword>
<evidence type="ECO:0000259" key="6">
    <source>
        <dbReference type="Pfam" id="PF13657"/>
    </source>
</evidence>
<dbReference type="InterPro" id="IPR052028">
    <property type="entry name" value="HipA_Ser/Thr_kinase"/>
</dbReference>
<dbReference type="CDD" id="cd17793">
    <property type="entry name" value="HipA"/>
    <property type="match status" value="1"/>
</dbReference>
<evidence type="ECO:0000256" key="3">
    <source>
        <dbReference type="ARBA" id="ARBA00022777"/>
    </source>
</evidence>
<proteinExistence type="inferred from homology"/>
<evidence type="ECO:0000256" key="2">
    <source>
        <dbReference type="ARBA" id="ARBA00022679"/>
    </source>
</evidence>
<dbReference type="GO" id="GO:0004674">
    <property type="term" value="F:protein serine/threonine kinase activity"/>
    <property type="evidence" value="ECO:0007669"/>
    <property type="project" value="TreeGrafter"/>
</dbReference>
<evidence type="ECO:0000313" key="8">
    <source>
        <dbReference type="Proteomes" id="UP000325255"/>
    </source>
</evidence>
<dbReference type="Pfam" id="PF07804">
    <property type="entry name" value="HipA_C"/>
    <property type="match status" value="1"/>
</dbReference>
<dbReference type="PANTHER" id="PTHR37419:SF1">
    <property type="entry name" value="SERINE_THREONINE-PROTEIN KINASE TOXIN HIPA"/>
    <property type="match status" value="1"/>
</dbReference>
<reference evidence="7 8" key="1">
    <citation type="submission" date="2019-09" db="EMBL/GenBank/DDBJ databases">
        <title>Genome sequence of Rhodovastum atsumiense, a diverse member of the Acetobacteraceae family of non-sulfur purple photosynthetic bacteria.</title>
        <authorList>
            <person name="Meyer T."/>
            <person name="Kyndt J."/>
        </authorList>
    </citation>
    <scope>NUCLEOTIDE SEQUENCE [LARGE SCALE GENOMIC DNA]</scope>
    <source>
        <strain evidence="7 8">DSM 21279</strain>
    </source>
</reference>
<keyword evidence="8" id="KW-1185">Reference proteome</keyword>
<evidence type="ECO:0000313" key="7">
    <source>
        <dbReference type="EMBL" id="KAA5608265.1"/>
    </source>
</evidence>
<feature type="domain" description="HipA-like C-terminal" evidence="5">
    <location>
        <begin position="141"/>
        <end position="374"/>
    </location>
</feature>
<dbReference type="RefSeq" id="WP_150045521.1">
    <property type="nucleotide sequence ID" value="NZ_OW485603.1"/>
</dbReference>
<gene>
    <name evidence="7" type="ORF">F1189_29850</name>
</gene>
<dbReference type="NCBIfam" id="TIGR03071">
    <property type="entry name" value="couple_hipA"/>
    <property type="match status" value="1"/>
</dbReference>
<evidence type="ECO:0000256" key="4">
    <source>
        <dbReference type="SAM" id="MobiDB-lite"/>
    </source>
</evidence>
<dbReference type="OrthoDB" id="9805913at2"/>
<sequence length="447" mass="48298">MSGIPVFYETALVGTITVAEEGPSFAYDPRWADVRGAFPVSLRIPLGSEAPPAVLVPWLQNLLPEGVPLLTVGQALGISPQDVVGMVEKIGRDTAGALSVSRPRRGKAPRYRPVPDEAALERIIAELPAKPFLVGDEGVSMSLAGAQQKLPLAFANGRFAIPIDGAPSTHILKPDNSRLYGSVQNEALCLVLARRVGLSASTVTTGVAGERSYLLVTRYDRLFRNGRWLRLHQEDFCQALGKSPGAKYEHNRTGIKGPSLKDFFALARQHMEAGDVIALLRAVILNVLLTNVDSHAKNYSILLSARGARLAPLYDLMCGAAWANVTQNMAQDIGDKNRGRYIYARHWRRMAETCGLSGTAVLHNVAALAEKVAAEVVPAMEEVESMPAGSHPMLKRFAGEIVDRCALVAKNLREDGPQDDFPDESQEDSEPAPEPRLDEIVSSPSGS</sequence>
<dbReference type="Proteomes" id="UP000325255">
    <property type="component" value="Unassembled WGS sequence"/>
</dbReference>
<dbReference type="AlphaFoldDB" id="A0A5M6IKT7"/>
<protein>
    <submittedName>
        <fullName evidence="7">Type II toxin-antitoxin system HipA family toxin</fullName>
    </submittedName>
</protein>
<feature type="domain" description="HipA N-terminal subdomain 1" evidence="6">
    <location>
        <begin position="6"/>
        <end position="100"/>
    </location>
</feature>
<dbReference type="Pfam" id="PF13657">
    <property type="entry name" value="Couple_hipA"/>
    <property type="match status" value="1"/>
</dbReference>
<dbReference type="PANTHER" id="PTHR37419">
    <property type="entry name" value="SERINE/THREONINE-PROTEIN KINASE TOXIN HIPA"/>
    <property type="match status" value="1"/>
</dbReference>